<dbReference type="Gene3D" id="1.10.357.10">
    <property type="entry name" value="Tetracycline Repressor, domain 2"/>
    <property type="match status" value="1"/>
</dbReference>
<evidence type="ECO:0000313" key="7">
    <source>
        <dbReference type="EMBL" id="MDD7966992.1"/>
    </source>
</evidence>
<sequence>MPVPDEPTPPGGTPRAGSRAAARERTHAGLLDAAAAVFAEKGYGAASVGEIARTAGVSVGSIYAHFAGKQDLFLALMDRRRVAEMDDARRHLADGLPSALHDLDHRVTATADDGRAALLAAEAWLYAMRDPDFGADLAAHQDRLRADLLPLIRAERARRGAAWSLTDEEVATVALGLFSGLVQHRRLARDSVPADLYGRALLALLDGLATRD</sequence>
<evidence type="ECO:0000256" key="2">
    <source>
        <dbReference type="ARBA" id="ARBA00023125"/>
    </source>
</evidence>
<feature type="domain" description="HTH tetR-type" evidence="6">
    <location>
        <begin position="24"/>
        <end position="84"/>
    </location>
</feature>
<dbReference type="InterPro" id="IPR001647">
    <property type="entry name" value="HTH_TetR"/>
</dbReference>
<evidence type="ECO:0000256" key="1">
    <source>
        <dbReference type="ARBA" id="ARBA00023015"/>
    </source>
</evidence>
<evidence type="ECO:0000256" key="4">
    <source>
        <dbReference type="PROSITE-ProRule" id="PRU00335"/>
    </source>
</evidence>
<gene>
    <name evidence="7" type="ORF">PGB27_16770</name>
</gene>
<keyword evidence="3" id="KW-0804">Transcription</keyword>
<organism evidence="7 8">
    <name type="scientific">Actinomycetospora lemnae</name>
    <dbReference type="NCBI Taxonomy" id="3019891"/>
    <lineage>
        <taxon>Bacteria</taxon>
        <taxon>Bacillati</taxon>
        <taxon>Actinomycetota</taxon>
        <taxon>Actinomycetes</taxon>
        <taxon>Pseudonocardiales</taxon>
        <taxon>Pseudonocardiaceae</taxon>
        <taxon>Actinomycetospora</taxon>
    </lineage>
</organism>
<evidence type="ECO:0000259" key="6">
    <source>
        <dbReference type="PROSITE" id="PS50977"/>
    </source>
</evidence>
<evidence type="ECO:0000256" key="5">
    <source>
        <dbReference type="SAM" id="MobiDB-lite"/>
    </source>
</evidence>
<dbReference type="PANTHER" id="PTHR30055:SF234">
    <property type="entry name" value="HTH-TYPE TRANSCRIPTIONAL REGULATOR BETI"/>
    <property type="match status" value="1"/>
</dbReference>
<dbReference type="PRINTS" id="PR00455">
    <property type="entry name" value="HTHTETR"/>
</dbReference>
<dbReference type="PANTHER" id="PTHR30055">
    <property type="entry name" value="HTH-TYPE TRANSCRIPTIONAL REGULATOR RUTR"/>
    <property type="match status" value="1"/>
</dbReference>
<protein>
    <submittedName>
        <fullName evidence="7">Helix-turn-helix domain containing protein</fullName>
    </submittedName>
</protein>
<evidence type="ECO:0000256" key="3">
    <source>
        <dbReference type="ARBA" id="ARBA00023163"/>
    </source>
</evidence>
<accession>A0ABT5SYB1</accession>
<dbReference type="PROSITE" id="PS01081">
    <property type="entry name" value="HTH_TETR_1"/>
    <property type="match status" value="1"/>
</dbReference>
<keyword evidence="2 4" id="KW-0238">DNA-binding</keyword>
<name>A0ABT5SYB1_9PSEU</name>
<dbReference type="InterPro" id="IPR023772">
    <property type="entry name" value="DNA-bd_HTH_TetR-type_CS"/>
</dbReference>
<dbReference type="Proteomes" id="UP001300763">
    <property type="component" value="Unassembled WGS sequence"/>
</dbReference>
<feature type="compositionally biased region" description="Pro residues" evidence="5">
    <location>
        <begin position="1"/>
        <end position="12"/>
    </location>
</feature>
<keyword evidence="8" id="KW-1185">Reference proteome</keyword>
<dbReference type="InterPro" id="IPR036271">
    <property type="entry name" value="Tet_transcr_reg_TetR-rel_C_sf"/>
</dbReference>
<dbReference type="Pfam" id="PF00440">
    <property type="entry name" value="TetR_N"/>
    <property type="match status" value="1"/>
</dbReference>
<feature type="DNA-binding region" description="H-T-H motif" evidence="4">
    <location>
        <begin position="47"/>
        <end position="66"/>
    </location>
</feature>
<evidence type="ECO:0000313" key="8">
    <source>
        <dbReference type="Proteomes" id="UP001300763"/>
    </source>
</evidence>
<reference evidence="7 8" key="1">
    <citation type="submission" date="2023-02" db="EMBL/GenBank/DDBJ databases">
        <title>Genome sequencing required for Actinomycetospora new species description.</title>
        <authorList>
            <person name="Saimee Y."/>
            <person name="Duangmal K."/>
        </authorList>
    </citation>
    <scope>NUCLEOTIDE SEQUENCE [LARGE SCALE GENOMIC DNA]</scope>
    <source>
        <strain evidence="7 8">DW7H6</strain>
    </source>
</reference>
<keyword evidence="1" id="KW-0805">Transcription regulation</keyword>
<proteinExistence type="predicted"/>
<dbReference type="SUPFAM" id="SSF48498">
    <property type="entry name" value="Tetracyclin repressor-like, C-terminal domain"/>
    <property type="match status" value="1"/>
</dbReference>
<dbReference type="SUPFAM" id="SSF46689">
    <property type="entry name" value="Homeodomain-like"/>
    <property type="match status" value="1"/>
</dbReference>
<dbReference type="EMBL" id="JAQZAO010000007">
    <property type="protein sequence ID" value="MDD7966992.1"/>
    <property type="molecule type" value="Genomic_DNA"/>
</dbReference>
<dbReference type="InterPro" id="IPR009057">
    <property type="entry name" value="Homeodomain-like_sf"/>
</dbReference>
<dbReference type="PROSITE" id="PS50977">
    <property type="entry name" value="HTH_TETR_2"/>
    <property type="match status" value="1"/>
</dbReference>
<comment type="caution">
    <text evidence="7">The sequence shown here is derived from an EMBL/GenBank/DDBJ whole genome shotgun (WGS) entry which is preliminary data.</text>
</comment>
<dbReference type="RefSeq" id="WP_274201529.1">
    <property type="nucleotide sequence ID" value="NZ_JAQZAO010000007.1"/>
</dbReference>
<feature type="region of interest" description="Disordered" evidence="5">
    <location>
        <begin position="1"/>
        <end position="24"/>
    </location>
</feature>
<dbReference type="InterPro" id="IPR050109">
    <property type="entry name" value="HTH-type_TetR-like_transc_reg"/>
</dbReference>